<comment type="function">
    <text evidence="6">S-adenosyl-L-methionine-dependent protein-arginine N-methyltransferase that methylates the delta-nitrogen atom of arginine residues to form N5-methylarginine (type IV) in target proteins. Monomethylates ribosomal protein L12.</text>
</comment>
<dbReference type="InParanoid" id="A7TJB6"/>
<dbReference type="Proteomes" id="UP000000267">
    <property type="component" value="Unassembled WGS sequence"/>
</dbReference>
<feature type="domain" description="RMT2" evidence="8">
    <location>
        <begin position="171"/>
        <end position="415"/>
    </location>
</feature>
<evidence type="ECO:0000256" key="5">
    <source>
        <dbReference type="ARBA" id="ARBA00023242"/>
    </source>
</evidence>
<evidence type="ECO:0000256" key="4">
    <source>
        <dbReference type="ARBA" id="ARBA00022691"/>
    </source>
</evidence>
<dbReference type="InterPro" id="IPR029063">
    <property type="entry name" value="SAM-dependent_MTases_sf"/>
</dbReference>
<dbReference type="GO" id="GO:0005737">
    <property type="term" value="C:cytoplasm"/>
    <property type="evidence" value="ECO:0007669"/>
    <property type="project" value="UniProtKB-SubCell"/>
</dbReference>
<dbReference type="PANTHER" id="PTHR32379">
    <property type="entry name" value="GUANIDINOACETATE N-METHYLTRANSFERASE"/>
    <property type="match status" value="1"/>
</dbReference>
<dbReference type="GO" id="GO:0032259">
    <property type="term" value="P:methylation"/>
    <property type="evidence" value="ECO:0007669"/>
    <property type="project" value="UniProtKB-KW"/>
</dbReference>
<accession>A7TJB6</accession>
<dbReference type="AlphaFoldDB" id="A7TJB6"/>
<dbReference type="eggNOG" id="KOG1709">
    <property type="taxonomic scope" value="Eukaryota"/>
</dbReference>
<sequence length="415" mass="47646">MSELHDLLKFAERPVGSGYLEKLRYYLSNGIPSTYTVEQLNNYLEGKEDDECNGSNTTPLHVLAKHLPENINDEEEKVILEMMNTLFEYGAGWNFIDAEDKTVGDHLIDRGYGIDSLFYRRLVEAGVSAELLLRKVNENIEFLEEQEDDEEEEVLEEVKPEQAVAVNSDATANEPEVFLSTELEYRENALVTKDEQDGVMMDWEDEIMKMSAKSLLKTVNNSGDGDDNESKNVLNIGFGMGIIDGYIEEYRDEDTKHYICEAHPDVLAKMKEDGWFDKKGVVVLTGRWQDELNKIIDEGGIYFDGIYYDTFSEGYEDMIELYDNIVGLLKPDGIFSFFNGLGGDRQLCYEVYKEIVSIDMKNYGMRCEYRVVPVGIKSEGNGDKGKGGIEEPNWQDIKRSYYNIPYYYHPEIQFM</sequence>
<organism evidence="10">
    <name type="scientific">Vanderwaltozyma polyspora (strain ATCC 22028 / DSM 70294 / BCRC 21397 / CBS 2163 / NBRC 10782 / NRRL Y-8283 / UCD 57-17)</name>
    <name type="common">Kluyveromyces polysporus</name>
    <dbReference type="NCBI Taxonomy" id="436907"/>
    <lineage>
        <taxon>Eukaryota</taxon>
        <taxon>Fungi</taxon>
        <taxon>Dikarya</taxon>
        <taxon>Ascomycota</taxon>
        <taxon>Saccharomycotina</taxon>
        <taxon>Saccharomycetes</taxon>
        <taxon>Saccharomycetales</taxon>
        <taxon>Saccharomycetaceae</taxon>
        <taxon>Vanderwaltozyma</taxon>
    </lineage>
</organism>
<evidence type="ECO:0000256" key="1">
    <source>
        <dbReference type="ARBA" id="ARBA00022490"/>
    </source>
</evidence>
<dbReference type="GeneID" id="5545926"/>
<evidence type="ECO:0000313" key="9">
    <source>
        <dbReference type="EMBL" id="EDO17685.1"/>
    </source>
</evidence>
<dbReference type="PANTHER" id="PTHR32379:SF1">
    <property type="entry name" value="GUANIDINOACETATE N-METHYLTRANSFERASE"/>
    <property type="match status" value="1"/>
</dbReference>
<dbReference type="OrthoDB" id="19014at2759"/>
<dbReference type="InterPro" id="IPR017408">
    <property type="entry name" value="Arginine_N-MeTrfase_2"/>
</dbReference>
<keyword evidence="1 6" id="KW-0963">Cytoplasm</keyword>
<comment type="subcellular location">
    <subcellularLocation>
        <location evidence="6">Cytoplasm</location>
    </subcellularLocation>
    <subcellularLocation>
        <location evidence="6">Nucleus</location>
    </subcellularLocation>
</comment>
<keyword evidence="5 6" id="KW-0539">Nucleus</keyword>
<dbReference type="KEGG" id="vpo:Kpol_1004p62"/>
<dbReference type="GO" id="GO:0019702">
    <property type="term" value="F:protein arginine N5-methyltransferase activity"/>
    <property type="evidence" value="ECO:0007669"/>
    <property type="project" value="EnsemblFungi"/>
</dbReference>
<dbReference type="PhylomeDB" id="A7TJB6"/>
<name>A7TJB6_VANPO</name>
<keyword evidence="3 6" id="KW-0808">Transferase</keyword>
<dbReference type="HOGENOM" id="CLU_033831_0_0_1"/>
<reference evidence="9 10" key="1">
    <citation type="journal article" date="2007" name="Proc. Natl. Acad. Sci. U.S.A.">
        <title>Independent sorting-out of thousands of duplicated gene pairs in two yeast species descended from a whole-genome duplication.</title>
        <authorList>
            <person name="Scannell D.R."/>
            <person name="Frank A.C."/>
            <person name="Conant G.C."/>
            <person name="Byrne K.P."/>
            <person name="Woolfit M."/>
            <person name="Wolfe K.H."/>
        </authorList>
    </citation>
    <scope>NUCLEOTIDE SEQUENCE [LARGE SCALE GENOMIC DNA]</scope>
    <source>
        <strain evidence="10">ATCC 22028 / DSM 70294 / BCRC 21397 / CBS 2163 / NBRC 10782 / NRRL Y-8283 / UCD 57-17</strain>
    </source>
</reference>
<evidence type="ECO:0000256" key="3">
    <source>
        <dbReference type="ARBA" id="ARBA00022679"/>
    </source>
</evidence>
<keyword evidence="4" id="KW-0949">S-adenosyl-L-methionine</keyword>
<dbReference type="FunCoup" id="A7TJB6">
    <property type="interactions" value="415"/>
</dbReference>
<dbReference type="Gene3D" id="3.40.50.150">
    <property type="entry name" value="Vaccinia Virus protein VP39"/>
    <property type="match status" value="1"/>
</dbReference>
<dbReference type="PROSITE" id="PS51559">
    <property type="entry name" value="SAM_RMT2"/>
    <property type="match status" value="1"/>
</dbReference>
<dbReference type="EMBL" id="DS480400">
    <property type="protein sequence ID" value="EDO17685.1"/>
    <property type="molecule type" value="Genomic_DNA"/>
</dbReference>
<feature type="coiled-coil region" evidence="7">
    <location>
        <begin position="126"/>
        <end position="153"/>
    </location>
</feature>
<keyword evidence="7" id="KW-0175">Coiled coil</keyword>
<dbReference type="InterPro" id="IPR026480">
    <property type="entry name" value="RMT2_dom"/>
</dbReference>
<evidence type="ECO:0000313" key="10">
    <source>
        <dbReference type="Proteomes" id="UP000000267"/>
    </source>
</evidence>
<evidence type="ECO:0000256" key="2">
    <source>
        <dbReference type="ARBA" id="ARBA00022603"/>
    </source>
</evidence>
<evidence type="ECO:0000256" key="6">
    <source>
        <dbReference type="PIRNR" id="PIRNR038148"/>
    </source>
</evidence>
<dbReference type="EC" id="2.1.1.-" evidence="6"/>
<dbReference type="SUPFAM" id="SSF53335">
    <property type="entry name" value="S-adenosyl-L-methionine-dependent methyltransferases"/>
    <property type="match status" value="1"/>
</dbReference>
<evidence type="ECO:0000256" key="7">
    <source>
        <dbReference type="SAM" id="Coils"/>
    </source>
</evidence>
<proteinExistence type="inferred from homology"/>
<dbReference type="RefSeq" id="XP_001645543.1">
    <property type="nucleotide sequence ID" value="XM_001645493.1"/>
</dbReference>
<gene>
    <name evidence="9" type="ORF">Kpol_1004p62</name>
</gene>
<dbReference type="GO" id="GO:0005634">
    <property type="term" value="C:nucleus"/>
    <property type="evidence" value="ECO:0007669"/>
    <property type="project" value="UniProtKB-SubCell"/>
</dbReference>
<keyword evidence="2 6" id="KW-0489">Methyltransferase</keyword>
<keyword evidence="10" id="KW-1185">Reference proteome</keyword>
<dbReference type="FunFam" id="3.40.50.150:FF:000310">
    <property type="entry name" value="Arginine N-methyltransferase 2"/>
    <property type="match status" value="1"/>
</dbReference>
<dbReference type="STRING" id="436907.A7TJB6"/>
<comment type="subunit">
    <text evidence="6">Monomer.</text>
</comment>
<dbReference type="OMA" id="NYYYHPR"/>
<dbReference type="PIRSF" id="PIRSF038148">
    <property type="entry name" value="Arginine_N-mtfrase-2"/>
    <property type="match status" value="1"/>
</dbReference>
<dbReference type="InterPro" id="IPR051038">
    <property type="entry name" value="RMT2/GAMT_Mtase"/>
</dbReference>
<protein>
    <recommendedName>
        <fullName evidence="6">Arginine N-methyltransferase 2</fullName>
        <ecNumber evidence="6">2.1.1.-</ecNumber>
    </recommendedName>
</protein>
<evidence type="ECO:0000259" key="8">
    <source>
        <dbReference type="PROSITE" id="PS51559"/>
    </source>
</evidence>
<comment type="similarity">
    <text evidence="6">Belongs to the class I-like SAM-binding methyltransferase superfamily. RMT2 methyltransferase family.</text>
</comment>